<dbReference type="InterPro" id="IPR003439">
    <property type="entry name" value="ABC_transporter-like_ATP-bd"/>
</dbReference>
<protein>
    <submittedName>
        <fullName evidence="6">Peptide/nickel transport system ATP-binding protein</fullName>
    </submittedName>
</protein>
<dbReference type="RefSeq" id="WP_116479857.1">
    <property type="nucleotide sequence ID" value="NZ_QEKV01000003.1"/>
</dbReference>
<name>A0A2U1E4F5_9FIRM</name>
<dbReference type="PANTHER" id="PTHR43776:SF7">
    <property type="entry name" value="D,D-DIPEPTIDE TRANSPORT ATP-BINDING PROTEIN DDPF-RELATED"/>
    <property type="match status" value="1"/>
</dbReference>
<feature type="domain" description="ABC transporter" evidence="5">
    <location>
        <begin position="359"/>
        <end position="608"/>
    </location>
</feature>
<dbReference type="EMBL" id="QEKV01000003">
    <property type="protein sequence ID" value="PVY94833.1"/>
    <property type="molecule type" value="Genomic_DNA"/>
</dbReference>
<keyword evidence="7" id="KW-1185">Reference proteome</keyword>
<dbReference type="Pfam" id="PF08352">
    <property type="entry name" value="oligo_HPY"/>
    <property type="match status" value="2"/>
</dbReference>
<evidence type="ECO:0000313" key="6">
    <source>
        <dbReference type="EMBL" id="PVY94833.1"/>
    </source>
</evidence>
<feature type="domain" description="ABC transporter" evidence="5">
    <location>
        <begin position="7"/>
        <end position="257"/>
    </location>
</feature>
<keyword evidence="3" id="KW-0547">Nucleotide-binding</keyword>
<dbReference type="InterPro" id="IPR003593">
    <property type="entry name" value="AAA+_ATPase"/>
</dbReference>
<dbReference type="PROSITE" id="PS50893">
    <property type="entry name" value="ABC_TRANSPORTER_2"/>
    <property type="match status" value="2"/>
</dbReference>
<reference evidence="6 7" key="1">
    <citation type="submission" date="2018-04" db="EMBL/GenBank/DDBJ databases">
        <title>Genomic Encyclopedia of Type Strains, Phase IV (KMG-IV): sequencing the most valuable type-strain genomes for metagenomic binning, comparative biology and taxonomic classification.</title>
        <authorList>
            <person name="Goeker M."/>
        </authorList>
    </citation>
    <scope>NUCLEOTIDE SEQUENCE [LARGE SCALE GENOMIC DNA]</scope>
    <source>
        <strain evidence="6 7">DSM 20705</strain>
    </source>
</reference>
<evidence type="ECO:0000256" key="3">
    <source>
        <dbReference type="ARBA" id="ARBA00022741"/>
    </source>
</evidence>
<evidence type="ECO:0000259" key="5">
    <source>
        <dbReference type="PROSITE" id="PS50893"/>
    </source>
</evidence>
<gene>
    <name evidence="6" type="ORF">C7381_10371</name>
</gene>
<dbReference type="Gene3D" id="3.40.50.300">
    <property type="entry name" value="P-loop containing nucleotide triphosphate hydrolases"/>
    <property type="match status" value="2"/>
</dbReference>
<dbReference type="GO" id="GO:0015833">
    <property type="term" value="P:peptide transport"/>
    <property type="evidence" value="ECO:0007669"/>
    <property type="project" value="InterPro"/>
</dbReference>
<dbReference type="GO" id="GO:0055085">
    <property type="term" value="P:transmembrane transport"/>
    <property type="evidence" value="ECO:0007669"/>
    <property type="project" value="UniProtKB-ARBA"/>
</dbReference>
<dbReference type="NCBIfam" id="TIGR01727">
    <property type="entry name" value="oligo_HPY"/>
    <property type="match status" value="1"/>
</dbReference>
<keyword evidence="4 6" id="KW-0067">ATP-binding</keyword>
<dbReference type="InterPro" id="IPR027417">
    <property type="entry name" value="P-loop_NTPase"/>
</dbReference>
<dbReference type="SUPFAM" id="SSF52540">
    <property type="entry name" value="P-loop containing nucleoside triphosphate hydrolases"/>
    <property type="match status" value="2"/>
</dbReference>
<dbReference type="AlphaFoldDB" id="A0A2U1E4F5"/>
<dbReference type="Pfam" id="PF00005">
    <property type="entry name" value="ABC_tran"/>
    <property type="match status" value="2"/>
</dbReference>
<comment type="similarity">
    <text evidence="1">Belongs to the ABC transporter superfamily.</text>
</comment>
<dbReference type="FunFam" id="3.40.50.300:FF:000016">
    <property type="entry name" value="Oligopeptide ABC transporter ATP-binding component"/>
    <property type="match status" value="2"/>
</dbReference>
<evidence type="ECO:0000256" key="4">
    <source>
        <dbReference type="ARBA" id="ARBA00022840"/>
    </source>
</evidence>
<dbReference type="InterPro" id="IPR050319">
    <property type="entry name" value="ABC_transp_ATP-bind"/>
</dbReference>
<evidence type="ECO:0000256" key="2">
    <source>
        <dbReference type="ARBA" id="ARBA00022448"/>
    </source>
</evidence>
<dbReference type="SMART" id="SM00382">
    <property type="entry name" value="AAA"/>
    <property type="match status" value="2"/>
</dbReference>
<organism evidence="6 7">
    <name type="scientific">Ezakiella coagulans</name>
    <dbReference type="NCBI Taxonomy" id="46507"/>
    <lineage>
        <taxon>Bacteria</taxon>
        <taxon>Bacillati</taxon>
        <taxon>Bacillota</taxon>
        <taxon>Tissierellia</taxon>
        <taxon>Ezakiella</taxon>
    </lineage>
</organism>
<dbReference type="InterPro" id="IPR017871">
    <property type="entry name" value="ABC_transporter-like_CS"/>
</dbReference>
<dbReference type="GO" id="GO:0005524">
    <property type="term" value="F:ATP binding"/>
    <property type="evidence" value="ECO:0007669"/>
    <property type="project" value="UniProtKB-KW"/>
</dbReference>
<comment type="caution">
    <text evidence="6">The sequence shown here is derived from an EMBL/GenBank/DDBJ whole genome shotgun (WGS) entry which is preliminary data.</text>
</comment>
<dbReference type="GO" id="GO:0016887">
    <property type="term" value="F:ATP hydrolysis activity"/>
    <property type="evidence" value="ECO:0007669"/>
    <property type="project" value="InterPro"/>
</dbReference>
<dbReference type="NCBIfam" id="NF008453">
    <property type="entry name" value="PRK11308.1"/>
    <property type="match status" value="2"/>
</dbReference>
<dbReference type="CDD" id="cd03257">
    <property type="entry name" value="ABC_NikE_OppD_transporters"/>
    <property type="match status" value="2"/>
</dbReference>
<accession>A0A2U1E4F5</accession>
<dbReference type="Proteomes" id="UP000245793">
    <property type="component" value="Unassembled WGS sequence"/>
</dbReference>
<dbReference type="PROSITE" id="PS00211">
    <property type="entry name" value="ABC_TRANSPORTER_1"/>
    <property type="match status" value="2"/>
</dbReference>
<proteinExistence type="inferred from homology"/>
<dbReference type="NCBIfam" id="NF007739">
    <property type="entry name" value="PRK10419.1"/>
    <property type="match status" value="2"/>
</dbReference>
<keyword evidence="2" id="KW-0813">Transport</keyword>
<dbReference type="PANTHER" id="PTHR43776">
    <property type="entry name" value="TRANSPORT ATP-BINDING PROTEIN"/>
    <property type="match status" value="1"/>
</dbReference>
<evidence type="ECO:0000256" key="1">
    <source>
        <dbReference type="ARBA" id="ARBA00005417"/>
    </source>
</evidence>
<sequence>MADNKLLEVKDLYVTFNTYSGKVHAVRGVNFELNRGETLAIVGESGSGKSVTARAIMGILAKNANIEHGEILYKGVDLLKLPENEMAKYRGDELAMIFQDPLSSLDPVMRIGKQITEAAVLKKNTTKHEAKDKALKLMEAVGIPQPEVRYTQYPFQFSGGMRQRIVIATALACDPELLICDEPTTALDVTVQAKILELIQEIQQERNIGVVFITHDLGVVAHLADKVAVMYAGKVVEYGTVYEIYEKPRHPYTMALLAAMPDLETDSNYELYTIPGAPPNMLYPPVGDAFAPRNQFAMKIDLEQQPPFFDISETHRAATWLLHPDAPDVELDAFKNKVKSYSNQAVSKYHHTEKEEPILSVRNLKQHFTSGRGKNKIVVKAVDNISFDIYKGESFGLVGESGCGKTTTGRTIIRLYKPTDGEIIYKGKDIAGKLSKAEAREVHQSISMIFQDPIASINPRMTVKEIIGEGLRINNLVKSEEELENLVYQMLETVGLTKEHANRYPHEFSGGQRQRIGVARALITNPDFVIADEPVSALDVSIQAQVLNLLNSIKRKLGLTVMFIAHDLSVVKYFSDRIGVMYYGKLVELADAEELYRNPIHPYTKALLSAIPIPDPRIEKGRKHLVYDPSIHDYSQDKPSMVEIKPGHFIFCNNKELEEYKKSLK</sequence>
<evidence type="ECO:0000313" key="7">
    <source>
        <dbReference type="Proteomes" id="UP000245793"/>
    </source>
</evidence>
<dbReference type="InterPro" id="IPR013563">
    <property type="entry name" value="Oligopep_ABC_C"/>
</dbReference>